<sequence length="409" mass="47784">MLPKLTDSTLRSAMIGMVILFLGISLYTAFKNTELVYEWAGIVDHLIETGEYKYMGNYSAFMPPLYPWYLAGVHWLTARFTTGTTWLGIANFLQAVIFISAVYFTFRSFFYGKLSPRLLVFFGAVIFFPPVLLSVTKVSSFALSLSLALFFLALAYRLVVLKKKKVLGPFILVLTLAMYVRFEFGLYFLLLSCFLSFFSKQKHWNILIAAGLFGLIYAPWVLRNHVKMGMFTYSTSFQYNFSKGNNIRYDLFSTHNMPYDEQNDLRVEDEVVAGRFSSEKAKDDYLKKVNRYYLHHHPGHFFSQSVKKVGINFLQYFPDYHLFTKPLFAVLYSIFFTLLFLAVLAWSIRDIFFASKKHPNFLSVFTLVSFLFFLFFYSVAPLPRYALFFYPLFMVYILYMLNNKQQQFS</sequence>
<evidence type="ECO:0000256" key="6">
    <source>
        <dbReference type="ARBA" id="ARBA00022989"/>
    </source>
</evidence>
<feature type="transmembrane region" description="Helical" evidence="8">
    <location>
        <begin position="141"/>
        <end position="159"/>
    </location>
</feature>
<keyword evidence="10" id="KW-1185">Reference proteome</keyword>
<feature type="transmembrane region" description="Helical" evidence="8">
    <location>
        <begin position="85"/>
        <end position="106"/>
    </location>
</feature>
<organism evidence="9 10">
    <name type="scientific">Terrimonas rubra</name>
    <dbReference type="NCBI Taxonomy" id="1035890"/>
    <lineage>
        <taxon>Bacteria</taxon>
        <taxon>Pseudomonadati</taxon>
        <taxon>Bacteroidota</taxon>
        <taxon>Chitinophagia</taxon>
        <taxon>Chitinophagales</taxon>
        <taxon>Chitinophagaceae</taxon>
        <taxon>Terrimonas</taxon>
    </lineage>
</organism>
<feature type="transmembrane region" description="Helical" evidence="8">
    <location>
        <begin position="360"/>
        <end position="378"/>
    </location>
</feature>
<evidence type="ECO:0000256" key="7">
    <source>
        <dbReference type="ARBA" id="ARBA00023136"/>
    </source>
</evidence>
<evidence type="ECO:0008006" key="11">
    <source>
        <dbReference type="Google" id="ProtNLM"/>
    </source>
</evidence>
<evidence type="ECO:0000256" key="5">
    <source>
        <dbReference type="ARBA" id="ARBA00022692"/>
    </source>
</evidence>
<dbReference type="RefSeq" id="WP_386099735.1">
    <property type="nucleotide sequence ID" value="NZ_JBHUOZ010000003.1"/>
</dbReference>
<feature type="transmembrane region" description="Helical" evidence="8">
    <location>
        <begin position="204"/>
        <end position="222"/>
    </location>
</feature>
<accession>A0ABW6A5X2</accession>
<feature type="transmembrane region" description="Helical" evidence="8">
    <location>
        <begin position="171"/>
        <end position="198"/>
    </location>
</feature>
<feature type="transmembrane region" description="Helical" evidence="8">
    <location>
        <begin position="118"/>
        <end position="135"/>
    </location>
</feature>
<evidence type="ECO:0000256" key="3">
    <source>
        <dbReference type="ARBA" id="ARBA00022676"/>
    </source>
</evidence>
<comment type="subcellular location">
    <subcellularLocation>
        <location evidence="1">Cell membrane</location>
        <topology evidence="1">Multi-pass membrane protein</topology>
    </subcellularLocation>
</comment>
<evidence type="ECO:0000313" key="10">
    <source>
        <dbReference type="Proteomes" id="UP001597511"/>
    </source>
</evidence>
<feature type="transmembrane region" description="Helical" evidence="8">
    <location>
        <begin position="385"/>
        <end position="401"/>
    </location>
</feature>
<proteinExistence type="predicted"/>
<feature type="transmembrane region" description="Helical" evidence="8">
    <location>
        <begin position="12"/>
        <end position="30"/>
    </location>
</feature>
<keyword evidence="3" id="KW-0328">Glycosyltransferase</keyword>
<keyword evidence="7 8" id="KW-0472">Membrane</keyword>
<evidence type="ECO:0000256" key="8">
    <source>
        <dbReference type="SAM" id="Phobius"/>
    </source>
</evidence>
<name>A0ABW6A5X2_9BACT</name>
<keyword evidence="6 8" id="KW-1133">Transmembrane helix</keyword>
<dbReference type="PANTHER" id="PTHR33908">
    <property type="entry name" value="MANNOSYLTRANSFERASE YKCB-RELATED"/>
    <property type="match status" value="1"/>
</dbReference>
<evidence type="ECO:0000256" key="4">
    <source>
        <dbReference type="ARBA" id="ARBA00022679"/>
    </source>
</evidence>
<reference evidence="10" key="1">
    <citation type="journal article" date="2019" name="Int. J. Syst. Evol. Microbiol.">
        <title>The Global Catalogue of Microorganisms (GCM) 10K type strain sequencing project: providing services to taxonomists for standard genome sequencing and annotation.</title>
        <authorList>
            <consortium name="The Broad Institute Genomics Platform"/>
            <consortium name="The Broad Institute Genome Sequencing Center for Infectious Disease"/>
            <person name="Wu L."/>
            <person name="Ma J."/>
        </authorList>
    </citation>
    <scope>NUCLEOTIDE SEQUENCE [LARGE SCALE GENOMIC DNA]</scope>
    <source>
        <strain evidence="10">KCTC 23299</strain>
    </source>
</reference>
<gene>
    <name evidence="9" type="ORF">ACFS6H_13625</name>
</gene>
<evidence type="ECO:0000256" key="2">
    <source>
        <dbReference type="ARBA" id="ARBA00022475"/>
    </source>
</evidence>
<protein>
    <recommendedName>
        <fullName evidence="11">Dolichyl-phosphate-mannose-protein mannosyltransferase</fullName>
    </recommendedName>
</protein>
<dbReference type="PANTHER" id="PTHR33908:SF11">
    <property type="entry name" value="MEMBRANE PROTEIN"/>
    <property type="match status" value="1"/>
</dbReference>
<evidence type="ECO:0000256" key="1">
    <source>
        <dbReference type="ARBA" id="ARBA00004651"/>
    </source>
</evidence>
<keyword evidence="5 8" id="KW-0812">Transmembrane</keyword>
<dbReference type="Proteomes" id="UP001597511">
    <property type="component" value="Unassembled WGS sequence"/>
</dbReference>
<evidence type="ECO:0000313" key="9">
    <source>
        <dbReference type="EMBL" id="MFD2920759.1"/>
    </source>
</evidence>
<feature type="transmembrane region" description="Helical" evidence="8">
    <location>
        <begin position="327"/>
        <end position="348"/>
    </location>
</feature>
<dbReference type="EMBL" id="JBHUOZ010000003">
    <property type="protein sequence ID" value="MFD2920759.1"/>
    <property type="molecule type" value="Genomic_DNA"/>
</dbReference>
<keyword evidence="2" id="KW-1003">Cell membrane</keyword>
<dbReference type="InterPro" id="IPR050297">
    <property type="entry name" value="LipidA_mod_glycosyltrf_83"/>
</dbReference>
<comment type="caution">
    <text evidence="9">The sequence shown here is derived from an EMBL/GenBank/DDBJ whole genome shotgun (WGS) entry which is preliminary data.</text>
</comment>
<keyword evidence="4" id="KW-0808">Transferase</keyword>